<dbReference type="Gene3D" id="3.40.50.200">
    <property type="entry name" value="Peptidase S8/S53 domain"/>
    <property type="match status" value="1"/>
</dbReference>
<evidence type="ECO:0000256" key="3">
    <source>
        <dbReference type="ARBA" id="ARBA00022729"/>
    </source>
</evidence>
<dbReference type="GO" id="GO:0006508">
    <property type="term" value="P:proteolysis"/>
    <property type="evidence" value="ECO:0007669"/>
    <property type="project" value="UniProtKB-KW"/>
</dbReference>
<keyword evidence="2 6" id="KW-0645">Protease</keyword>
<organism evidence="8 9">
    <name type="scientific">Croceibacterium mercuriale</name>
    <dbReference type="NCBI Taxonomy" id="1572751"/>
    <lineage>
        <taxon>Bacteria</taxon>
        <taxon>Pseudomonadati</taxon>
        <taxon>Pseudomonadota</taxon>
        <taxon>Alphaproteobacteria</taxon>
        <taxon>Sphingomonadales</taxon>
        <taxon>Erythrobacteraceae</taxon>
        <taxon>Croceibacterium</taxon>
    </lineage>
</organism>
<evidence type="ECO:0000313" key="9">
    <source>
        <dbReference type="Proteomes" id="UP000030988"/>
    </source>
</evidence>
<feature type="active site" description="Charge relay system" evidence="6">
    <location>
        <position position="514"/>
    </location>
</feature>
<dbReference type="Pfam" id="PF00082">
    <property type="entry name" value="Peptidase_S8"/>
    <property type="match status" value="1"/>
</dbReference>
<keyword evidence="5 6" id="KW-0720">Serine protease</keyword>
<dbReference type="AlphaFoldDB" id="A0A0B2BTW6"/>
<reference evidence="8 9" key="1">
    <citation type="submission" date="2014-11" db="EMBL/GenBank/DDBJ databases">
        <title>Draft genome sequence of Kirrobacter mercurialis.</title>
        <authorList>
            <person name="Coil D.A."/>
            <person name="Eisen J.A."/>
        </authorList>
    </citation>
    <scope>NUCLEOTIDE SEQUENCE [LARGE SCALE GENOMIC DNA]</scope>
    <source>
        <strain evidence="8 9">Coronado</strain>
    </source>
</reference>
<dbReference type="InterPro" id="IPR022398">
    <property type="entry name" value="Peptidase_S8_His-AS"/>
</dbReference>
<dbReference type="PROSITE" id="PS51892">
    <property type="entry name" value="SUBTILASE"/>
    <property type="match status" value="1"/>
</dbReference>
<feature type="active site" description="Charge relay system" evidence="6">
    <location>
        <position position="316"/>
    </location>
</feature>
<keyword evidence="3" id="KW-0732">Signal</keyword>
<keyword evidence="4 6" id="KW-0378">Hydrolase</keyword>
<evidence type="ECO:0000256" key="4">
    <source>
        <dbReference type="ARBA" id="ARBA00022801"/>
    </source>
</evidence>
<dbReference type="PROSITE" id="PS00138">
    <property type="entry name" value="SUBTILASE_SER"/>
    <property type="match status" value="1"/>
</dbReference>
<dbReference type="InterPro" id="IPR000209">
    <property type="entry name" value="Peptidase_S8/S53_dom"/>
</dbReference>
<evidence type="ECO:0000256" key="2">
    <source>
        <dbReference type="ARBA" id="ARBA00022670"/>
    </source>
</evidence>
<dbReference type="CDD" id="cd04848">
    <property type="entry name" value="Peptidases_S8_Autotransporter_serine_protease_like"/>
    <property type="match status" value="1"/>
</dbReference>
<feature type="domain" description="Peptidase S8/S53" evidence="7">
    <location>
        <begin position="312"/>
        <end position="564"/>
    </location>
</feature>
<dbReference type="InterPro" id="IPR034061">
    <property type="entry name" value="Peptidases_S8_Autotransporter"/>
</dbReference>
<gene>
    <name evidence="8" type="ORF">PK98_13470</name>
</gene>
<evidence type="ECO:0000256" key="1">
    <source>
        <dbReference type="ARBA" id="ARBA00011073"/>
    </source>
</evidence>
<name>A0A0B2BTW6_9SPHN</name>
<dbReference type="SUPFAM" id="SSF52743">
    <property type="entry name" value="Subtilisin-like"/>
    <property type="match status" value="1"/>
</dbReference>
<comment type="caution">
    <text evidence="8">The sequence shown here is derived from an EMBL/GenBank/DDBJ whole genome shotgun (WGS) entry which is preliminary data.</text>
</comment>
<sequence length="1011" mass="106749">MATMLPFAAPPAQAQVLEPADSGTTALATMLRGGPATPPPLPVPTMTSQPVEDGRAAPMTGYIRAFSGEIDPKTGYIRAFGGGIDPQTGYIRAFGGSLQPFTGYIRAFAGEAAPHTGYIRAFDRDIDPYTGYIRAFWGSLTPVGGDLSAQTGYIRAFAEGYIPKIDDTLGLWVQADASGDYTALAAQWQGIAADGAAIWGDVVRQRTGKDFAEGFADRFYASWNVDPADPASLGRLDLVDRQLMMLDWHDEMMGLSGMDNTDHWMNAVNWRPALTQVQGGGRNTTIGLVDFFAAADSDVASKVVFNGGYANVDNPHGTAVGSLMVASHDGRGVMGIAPLARIAAYNPFDQSMTANWDDVRAGINAVTRAGASVVNLSLGVSGQTLPGEWRNVFRASVIDSQKDKVLYVIAAGNDGITQASNIDMKGALDSTFLVVGSVDPGGTISSFSNTPGTACITDGSDCKNRAVWNGKDKFEKSDYLKESGLLMNRFLVAPGELILVADHAGGVTRMSGTSFAAPLVSGAIALLHDRWPWLRNYPRDTAKIILESAQDLGAPGVDPVYGHGLLDIEASQAPLDFGKLKYYLIGGNGTQEVTAHSLARSGVRPSWSANDMYFTAFEKIDSAERDFLIPLSDRLFNAGVNGRTFQEFVYHRLIGWIGGGGSNRHIAALTDLVPGTATPLPGGWSVATRGRTEQVVSMGHADRTMLRASVEVSAPDSRFSVGFGHGDGAVLLGGTGGLQMTGDFNPQTGGANPLLGFASGGAHVATTLRIAPRLEVQMGVTRQDRPIEQDMGGAFFDPVDTPLLSQLDDYRAVASQAKVTWRPSAGVALSTAFTRLEERGAFLGVRSLNRGDFGDGTASTGMTIAGDAAVGGGLSLFASGTLATSASHRNAALQVGDTLSSAFQVGVAKQAVLGGTDRLRLSLAQPLTMERGTIRYSAREVIDRESGEIGIVTREVGIGAPEGRRMLAEAIYGTDIAGGRGSASLFSSAELRERNPDMPAWTVGGNLRWGF</sequence>
<evidence type="ECO:0000256" key="5">
    <source>
        <dbReference type="ARBA" id="ARBA00022825"/>
    </source>
</evidence>
<proteinExistence type="inferred from homology"/>
<dbReference type="InterPro" id="IPR036852">
    <property type="entry name" value="Peptidase_S8/S53_dom_sf"/>
</dbReference>
<dbReference type="GO" id="GO:0004252">
    <property type="term" value="F:serine-type endopeptidase activity"/>
    <property type="evidence" value="ECO:0007669"/>
    <property type="project" value="UniProtKB-UniRule"/>
</dbReference>
<evidence type="ECO:0000259" key="7">
    <source>
        <dbReference type="Pfam" id="PF00082"/>
    </source>
</evidence>
<dbReference type="PANTHER" id="PTHR43806">
    <property type="entry name" value="PEPTIDASE S8"/>
    <property type="match status" value="1"/>
</dbReference>
<accession>A0A0B2BTW6</accession>
<comment type="similarity">
    <text evidence="1 6">Belongs to the peptidase S8 family.</text>
</comment>
<protein>
    <recommendedName>
        <fullName evidence="7">Peptidase S8/S53 domain-containing protein</fullName>
    </recommendedName>
</protein>
<dbReference type="EMBL" id="JTDN01000002">
    <property type="protein sequence ID" value="KHL24879.1"/>
    <property type="molecule type" value="Genomic_DNA"/>
</dbReference>
<keyword evidence="9" id="KW-1185">Reference proteome</keyword>
<dbReference type="InterPro" id="IPR050131">
    <property type="entry name" value="Peptidase_S8_subtilisin-like"/>
</dbReference>
<dbReference type="PANTHER" id="PTHR43806:SF11">
    <property type="entry name" value="CEREVISIN-RELATED"/>
    <property type="match status" value="1"/>
</dbReference>
<dbReference type="Proteomes" id="UP000030988">
    <property type="component" value="Unassembled WGS sequence"/>
</dbReference>
<evidence type="ECO:0000256" key="6">
    <source>
        <dbReference type="PROSITE-ProRule" id="PRU01240"/>
    </source>
</evidence>
<dbReference type="InterPro" id="IPR023828">
    <property type="entry name" value="Peptidase_S8_Ser-AS"/>
</dbReference>
<dbReference type="PROSITE" id="PS00137">
    <property type="entry name" value="SUBTILASE_HIS"/>
    <property type="match status" value="1"/>
</dbReference>
<feature type="active site" description="Charge relay system" evidence="6">
    <location>
        <position position="290"/>
    </location>
</feature>
<evidence type="ECO:0000313" key="8">
    <source>
        <dbReference type="EMBL" id="KHL24879.1"/>
    </source>
</evidence>
<dbReference type="STRING" id="1572751.PK98_13470"/>